<dbReference type="SUPFAM" id="SSF51569">
    <property type="entry name" value="Aldolase"/>
    <property type="match status" value="1"/>
</dbReference>
<dbReference type="InterPro" id="IPR011830">
    <property type="entry name" value="LEU1_arch"/>
</dbReference>
<reference evidence="16 18" key="2">
    <citation type="journal article" date="2017" name="BMC Genomics">
        <title>Genomic analysis of methanogenic archaea reveals a shift towards energy conservation.</title>
        <authorList>
            <person name="Gilmore S.P."/>
            <person name="Henske J.K."/>
            <person name="Sexton J.A."/>
            <person name="Solomon K.V."/>
            <person name="Seppala S."/>
            <person name="Yoo J.I."/>
            <person name="Huyett L.M."/>
            <person name="Pressman A."/>
            <person name="Cogan J.Z."/>
            <person name="Kivenson V."/>
            <person name="Peng X."/>
            <person name="Tan Y."/>
            <person name="Valentine D.L."/>
            <person name="O'Malley M.A."/>
        </authorList>
    </citation>
    <scope>NUCLEOTIDE SEQUENCE [LARGE SCALE GENOMIC DNA]</scope>
    <source>
        <strain evidence="16 18">1R-7</strain>
    </source>
</reference>
<reference evidence="17 19" key="1">
    <citation type="submission" date="2016-04" db="EMBL/GenBank/DDBJ databases">
        <title>Genome sequence of Methanosphaera cuniculi DSM 4103.</title>
        <authorList>
            <person name="Poehlein A."/>
            <person name="Seedorf H."/>
            <person name="Daniel R."/>
        </authorList>
    </citation>
    <scope>NUCLEOTIDE SEQUENCE [LARGE SCALE GENOMIC DNA]</scope>
    <source>
        <strain evidence="17 19">DSM 4103</strain>
    </source>
</reference>
<dbReference type="Pfam" id="PF00682">
    <property type="entry name" value="HMGL-like"/>
    <property type="match status" value="1"/>
</dbReference>
<dbReference type="PROSITE" id="PS00816">
    <property type="entry name" value="AIPM_HOMOCIT_SYNTH_2"/>
    <property type="match status" value="1"/>
</dbReference>
<keyword evidence="17" id="KW-0012">Acyltransferase</keyword>
<dbReference type="Pfam" id="PF08502">
    <property type="entry name" value="LeuA_dimer"/>
    <property type="match status" value="1"/>
</dbReference>
<gene>
    <name evidence="17" type="primary">leuA_1</name>
    <name evidence="16" type="ORF">ASJ82_00060</name>
    <name evidence="17" type="ORF">MSCUN_01110</name>
</gene>
<dbReference type="OrthoDB" id="6555at2157"/>
<dbReference type="FunFam" id="3.20.20.70:FF:000010">
    <property type="entry name" value="2-isopropylmalate synthase"/>
    <property type="match status" value="1"/>
</dbReference>
<keyword evidence="8" id="KW-0432">Leucine biosynthesis</keyword>
<comment type="pathway">
    <text evidence="4">Amino-acid biosynthesis; L-leucine biosynthesis; L-leucine from 3-methyl-2-oxobutanoate: step 1/4.</text>
</comment>
<keyword evidence="9" id="KW-0028">Amino-acid biosynthesis</keyword>
<dbReference type="Pfam" id="PF22617">
    <property type="entry name" value="HCS_D2"/>
    <property type="match status" value="1"/>
</dbReference>
<dbReference type="InterPro" id="IPR036230">
    <property type="entry name" value="LeuA_allosteric_dom_sf"/>
</dbReference>
<dbReference type="InterPro" id="IPR013785">
    <property type="entry name" value="Aldolase_TIM"/>
</dbReference>
<dbReference type="Proteomes" id="UP000246004">
    <property type="component" value="Unassembled WGS sequence"/>
</dbReference>
<evidence type="ECO:0000256" key="5">
    <source>
        <dbReference type="ARBA" id="ARBA00006154"/>
    </source>
</evidence>
<dbReference type="Gene3D" id="3.30.160.270">
    <property type="match status" value="1"/>
</dbReference>
<keyword evidence="10 14" id="KW-0808">Transferase</keyword>
<dbReference type="FunFam" id="3.30.160.270:FF:000003">
    <property type="entry name" value="2-isopropylmalate synthase"/>
    <property type="match status" value="1"/>
</dbReference>
<sequence length="499" mass="53960">MNYNPPSDVIIYDTTLRDGEQTPGVTITTDEKITIAEKLDKLGVDVIELGFPAASPGEQETFKEVAQLGFTSQISGLARALKPDIDKAIDADADYIHTFIGTSPLHRDFKLKKSKEEIMDLAVNAVEYIKDHGITAEFSCEDATRTELDYLLDMYKAVEDAGVDKINVPDTVGVTIPIRMNELIGKIYENVGVPISVHCHNDFGLAVANTLAAIEAGAKQAQCTINGLGERAGNASLEEIVMALNKSYNIHTNINHKLLVNTSETVSRITGVKMPPNKAIVGENAFAHEAGIHVQGILENSETYEALQPEEVGHKRRIVLGKLTGANAVHAKLDEYNINLSDEQFDQLLAKIKSLGDAGKVITDIDFRSIAEAIQGKPTEERIKLLGISVMTGDNTLPTATVKLDLDGTVKYRAETGVGPVDAALKAIQSLVGEIVNITLEEYHIEAITGGTNALGEVFVIVVDEDGNKATGRATHEDIVRASIDAIISSINKLLMLRK</sequence>
<evidence type="ECO:0000313" key="16">
    <source>
        <dbReference type="EMBL" id="PAV07277.1"/>
    </source>
</evidence>
<comment type="caution">
    <text evidence="16">The sequence shown here is derived from an EMBL/GenBank/DDBJ whole genome shotgun (WGS) entry which is preliminary data.</text>
</comment>
<evidence type="ECO:0000256" key="2">
    <source>
        <dbReference type="ARBA" id="ARBA00001968"/>
    </source>
</evidence>
<evidence type="ECO:0000256" key="6">
    <source>
        <dbReference type="ARBA" id="ARBA00011738"/>
    </source>
</evidence>
<dbReference type="InterPro" id="IPR054691">
    <property type="entry name" value="LeuA/HCS_post-cat"/>
</dbReference>
<dbReference type="PANTHER" id="PTHR10277">
    <property type="entry name" value="HOMOCITRATE SYNTHASE-RELATED"/>
    <property type="match status" value="1"/>
</dbReference>
<evidence type="ECO:0000256" key="7">
    <source>
        <dbReference type="ARBA" id="ARBA00012973"/>
    </source>
</evidence>
<dbReference type="Proteomes" id="UP000217528">
    <property type="component" value="Unassembled WGS sequence"/>
</dbReference>
<evidence type="ECO:0000256" key="1">
    <source>
        <dbReference type="ARBA" id="ARBA00000064"/>
    </source>
</evidence>
<comment type="similarity">
    <text evidence="5 14">Belongs to the alpha-IPM synthase/homocitrate synthase family.</text>
</comment>
<comment type="subunit">
    <text evidence="6">Homodimer.</text>
</comment>
<comment type="cofactor">
    <cofactor evidence="2">
        <name>a divalent metal cation</name>
        <dbReference type="ChEBI" id="CHEBI:60240"/>
    </cofactor>
</comment>
<dbReference type="InterPro" id="IPR000891">
    <property type="entry name" value="PYR_CT"/>
</dbReference>
<evidence type="ECO:0000259" key="15">
    <source>
        <dbReference type="PROSITE" id="PS50991"/>
    </source>
</evidence>
<dbReference type="NCBIfam" id="NF002085">
    <property type="entry name" value="PRK00915.1-2"/>
    <property type="match status" value="1"/>
</dbReference>
<proteinExistence type="inferred from homology"/>
<dbReference type="CDD" id="cd07940">
    <property type="entry name" value="DRE_TIM_IPMS"/>
    <property type="match status" value="1"/>
</dbReference>
<dbReference type="Gene3D" id="3.20.20.70">
    <property type="entry name" value="Aldolase class I"/>
    <property type="match status" value="1"/>
</dbReference>
<evidence type="ECO:0000256" key="12">
    <source>
        <dbReference type="ARBA" id="ARBA00029993"/>
    </source>
</evidence>
<evidence type="ECO:0000256" key="10">
    <source>
        <dbReference type="ARBA" id="ARBA00022679"/>
    </source>
</evidence>
<dbReference type="FunFam" id="1.10.238.260:FF:000001">
    <property type="entry name" value="2-isopropylmalate synthase"/>
    <property type="match status" value="1"/>
</dbReference>
<protein>
    <recommendedName>
        <fullName evidence="7">2-isopropylmalate synthase</fullName>
        <ecNumber evidence="7">2.3.3.13</ecNumber>
    </recommendedName>
    <alternativeName>
        <fullName evidence="12">Alpha-IPM synthase</fullName>
    </alternativeName>
    <alternativeName>
        <fullName evidence="13">Alpha-isopropylmalate synthase</fullName>
    </alternativeName>
</protein>
<evidence type="ECO:0000256" key="3">
    <source>
        <dbReference type="ARBA" id="ARBA00003715"/>
    </source>
</evidence>
<accession>A0A2A2HD06</accession>
<dbReference type="InterPro" id="IPR013709">
    <property type="entry name" value="2-isopropylmalate_synth_dimer"/>
</dbReference>
<evidence type="ECO:0000256" key="4">
    <source>
        <dbReference type="ARBA" id="ARBA00004689"/>
    </source>
</evidence>
<dbReference type="InterPro" id="IPR002034">
    <property type="entry name" value="AIPM/Hcit_synth_CS"/>
</dbReference>
<evidence type="ECO:0000313" key="19">
    <source>
        <dbReference type="Proteomes" id="UP000246004"/>
    </source>
</evidence>
<name>A0A2A2HD06_9EURY</name>
<dbReference type="EC" id="2.3.3.13" evidence="7"/>
<dbReference type="GO" id="GO:0009098">
    <property type="term" value="P:L-leucine biosynthetic process"/>
    <property type="evidence" value="ECO:0007669"/>
    <property type="project" value="UniProtKB-KW"/>
</dbReference>
<comment type="catalytic activity">
    <reaction evidence="1">
        <text>3-methyl-2-oxobutanoate + acetyl-CoA + H2O = (2S)-2-isopropylmalate + CoA + H(+)</text>
        <dbReference type="Rhea" id="RHEA:21524"/>
        <dbReference type="ChEBI" id="CHEBI:1178"/>
        <dbReference type="ChEBI" id="CHEBI:11851"/>
        <dbReference type="ChEBI" id="CHEBI:15377"/>
        <dbReference type="ChEBI" id="CHEBI:15378"/>
        <dbReference type="ChEBI" id="CHEBI:57287"/>
        <dbReference type="ChEBI" id="CHEBI:57288"/>
        <dbReference type="EC" id="2.3.3.13"/>
    </reaction>
</comment>
<evidence type="ECO:0000256" key="13">
    <source>
        <dbReference type="ARBA" id="ARBA00030312"/>
    </source>
</evidence>
<dbReference type="Gene3D" id="1.10.238.260">
    <property type="match status" value="1"/>
</dbReference>
<feature type="domain" description="Pyruvate carboxyltransferase" evidence="15">
    <location>
        <begin position="9"/>
        <end position="260"/>
    </location>
</feature>
<organism evidence="16 18">
    <name type="scientific">Methanosphaera cuniculi</name>
    <dbReference type="NCBI Taxonomy" id="1077256"/>
    <lineage>
        <taxon>Archaea</taxon>
        <taxon>Methanobacteriati</taxon>
        <taxon>Methanobacteriota</taxon>
        <taxon>Methanomada group</taxon>
        <taxon>Methanobacteria</taxon>
        <taxon>Methanobacteriales</taxon>
        <taxon>Methanobacteriaceae</taxon>
        <taxon>Methanosphaera</taxon>
    </lineage>
</organism>
<dbReference type="PROSITE" id="PS00815">
    <property type="entry name" value="AIPM_HOMOCIT_SYNTH_1"/>
    <property type="match status" value="1"/>
</dbReference>
<dbReference type="PROSITE" id="PS50991">
    <property type="entry name" value="PYR_CT"/>
    <property type="match status" value="1"/>
</dbReference>
<dbReference type="NCBIfam" id="TIGR02090">
    <property type="entry name" value="LEU1_arch"/>
    <property type="match status" value="1"/>
</dbReference>
<dbReference type="SUPFAM" id="SSF110921">
    <property type="entry name" value="2-isopropylmalate synthase LeuA, allosteric (dimerisation) domain"/>
    <property type="match status" value="1"/>
</dbReference>
<dbReference type="EMBL" id="LMVN01000019">
    <property type="protein sequence ID" value="PAV07277.1"/>
    <property type="molecule type" value="Genomic_DNA"/>
</dbReference>
<dbReference type="PANTHER" id="PTHR10277:SF9">
    <property type="entry name" value="2-ISOPROPYLMALATE SYNTHASE 1, CHLOROPLASTIC-RELATED"/>
    <property type="match status" value="1"/>
</dbReference>
<evidence type="ECO:0000256" key="9">
    <source>
        <dbReference type="ARBA" id="ARBA00022605"/>
    </source>
</evidence>
<evidence type="ECO:0000313" key="18">
    <source>
        <dbReference type="Proteomes" id="UP000217528"/>
    </source>
</evidence>
<dbReference type="EMBL" id="LWMS01000003">
    <property type="protein sequence ID" value="PWL08969.1"/>
    <property type="molecule type" value="Genomic_DNA"/>
</dbReference>
<dbReference type="InterPro" id="IPR050073">
    <property type="entry name" value="2-IPM_HCS-like"/>
</dbReference>
<evidence type="ECO:0000256" key="14">
    <source>
        <dbReference type="RuleBase" id="RU003523"/>
    </source>
</evidence>
<evidence type="ECO:0000256" key="11">
    <source>
        <dbReference type="ARBA" id="ARBA00023304"/>
    </source>
</evidence>
<keyword evidence="11" id="KW-0100">Branched-chain amino acid biosynthesis</keyword>
<evidence type="ECO:0000313" key="17">
    <source>
        <dbReference type="EMBL" id="PWL08969.1"/>
    </source>
</evidence>
<dbReference type="NCBIfam" id="NF002086">
    <property type="entry name" value="PRK00915.1-3"/>
    <property type="match status" value="1"/>
</dbReference>
<dbReference type="RefSeq" id="WP_095608646.1">
    <property type="nucleotide sequence ID" value="NZ_LMVN01000019.1"/>
</dbReference>
<dbReference type="GO" id="GO:0003852">
    <property type="term" value="F:2-isopropylmalate synthase activity"/>
    <property type="evidence" value="ECO:0007669"/>
    <property type="project" value="UniProtKB-EC"/>
</dbReference>
<keyword evidence="18" id="KW-1185">Reference proteome</keyword>
<dbReference type="SMART" id="SM00917">
    <property type="entry name" value="LeuA_dimer"/>
    <property type="match status" value="1"/>
</dbReference>
<evidence type="ECO:0000256" key="8">
    <source>
        <dbReference type="ARBA" id="ARBA00022430"/>
    </source>
</evidence>
<comment type="function">
    <text evidence="3">Catalyzes the condensation of the acetyl group of acetyl-CoA with 3-methyl-2-oxobutanoate (2-oxoisovalerate) to form 3-carboxy-3-hydroxy-4-methylpentanoate (2-isopropylmalate).</text>
</comment>
<dbReference type="AlphaFoldDB" id="A0A2A2HD06"/>
<dbReference type="GO" id="GO:0019298">
    <property type="term" value="P:coenzyme B biosynthetic process"/>
    <property type="evidence" value="ECO:0007669"/>
    <property type="project" value="TreeGrafter"/>
</dbReference>